<dbReference type="SUPFAM" id="SSF88946">
    <property type="entry name" value="Sigma2 domain of RNA polymerase sigma factors"/>
    <property type="match status" value="1"/>
</dbReference>
<evidence type="ECO:0000259" key="7">
    <source>
        <dbReference type="Pfam" id="PF20239"/>
    </source>
</evidence>
<dbReference type="SUPFAM" id="SSF88659">
    <property type="entry name" value="Sigma3 and sigma4 domains of RNA polymerase sigma factors"/>
    <property type="match status" value="1"/>
</dbReference>
<keyword evidence="4" id="KW-0804">Transcription</keyword>
<evidence type="ECO:0000259" key="6">
    <source>
        <dbReference type="Pfam" id="PF08281"/>
    </source>
</evidence>
<accession>A0A8H9IYG7</accession>
<keyword evidence="3" id="KW-0731">Sigma factor</keyword>
<dbReference type="InterPro" id="IPR013324">
    <property type="entry name" value="RNA_pol_sigma_r3/r4-like"/>
</dbReference>
<gene>
    <name evidence="8" type="primary">rpoE</name>
    <name evidence="8" type="ORF">GCM10017566_59830</name>
</gene>
<dbReference type="Pfam" id="PF20239">
    <property type="entry name" value="DUF6596"/>
    <property type="match status" value="1"/>
</dbReference>
<proteinExistence type="inferred from homology"/>
<evidence type="ECO:0000256" key="3">
    <source>
        <dbReference type="ARBA" id="ARBA00023082"/>
    </source>
</evidence>
<reference evidence="8" key="2">
    <citation type="submission" date="2020-09" db="EMBL/GenBank/DDBJ databases">
        <authorList>
            <person name="Sun Q."/>
            <person name="Zhou Y."/>
        </authorList>
    </citation>
    <scope>NUCLEOTIDE SEQUENCE</scope>
    <source>
        <strain evidence="8">CGMCC 4.7679</strain>
    </source>
</reference>
<feature type="domain" description="RNA polymerase sigma-70 region 2" evidence="5">
    <location>
        <begin position="10"/>
        <end position="75"/>
    </location>
</feature>
<feature type="domain" description="RNA polymerase sigma factor 70 region 4 type 2" evidence="6">
    <location>
        <begin position="107"/>
        <end position="155"/>
    </location>
</feature>
<sequence>MTTEPLAAVFRAEHGRVLARLIRLLGDFDLAEEALADAYATAAAKWAVDGVPDHPAAWLVTTARHHAVDRIRRARTLAEKLPLLEPEHAEPDEGPVLDDRLRLFFTCCHPALSRPAQVALILRCLAGLSTVEIARLFLVGENTMQQRIVRAKRKIREAGIPFRVPEPEELPQRLPAVLSVLYLLFTEGYAATSGPELIRAELCDEAIRLARVLHELLPEREVAGLLALVLLTDARRAARVDAAGQLVPLEEQDRTRWDRAMLDEGRRLLGGSAGSYAVQAAIAAVHADAATPEETDWPQIVRLYGLLAPSPIVELNRAIAVAMASGPEEGLRLLRHVRLDSHLLPAARAELLRRAGRTAEAVAAYREALALATNDVEREHLRRRLAQSSS</sequence>
<comment type="similarity">
    <text evidence="1">Belongs to the sigma-70 factor family. ECF subfamily.</text>
</comment>
<comment type="caution">
    <text evidence="8">The sequence shown here is derived from an EMBL/GenBank/DDBJ whole genome shotgun (WGS) entry which is preliminary data.</text>
</comment>
<evidence type="ECO:0000256" key="1">
    <source>
        <dbReference type="ARBA" id="ARBA00010641"/>
    </source>
</evidence>
<evidence type="ECO:0000313" key="9">
    <source>
        <dbReference type="Proteomes" id="UP000658656"/>
    </source>
</evidence>
<feature type="domain" description="DUF6596" evidence="7">
    <location>
        <begin position="173"/>
        <end position="270"/>
    </location>
</feature>
<dbReference type="InterPro" id="IPR007627">
    <property type="entry name" value="RNA_pol_sigma70_r2"/>
</dbReference>
<dbReference type="InterPro" id="IPR013325">
    <property type="entry name" value="RNA_pol_sigma_r2"/>
</dbReference>
<evidence type="ECO:0000256" key="2">
    <source>
        <dbReference type="ARBA" id="ARBA00023015"/>
    </source>
</evidence>
<dbReference type="OrthoDB" id="9780299at2"/>
<dbReference type="PANTHER" id="PTHR47756">
    <property type="entry name" value="BLL6612 PROTEIN-RELATED"/>
    <property type="match status" value="1"/>
</dbReference>
<dbReference type="Pfam" id="PF08281">
    <property type="entry name" value="Sigma70_r4_2"/>
    <property type="match status" value="1"/>
</dbReference>
<dbReference type="InterPro" id="IPR036388">
    <property type="entry name" value="WH-like_DNA-bd_sf"/>
</dbReference>
<reference evidence="8" key="1">
    <citation type="journal article" date="2014" name="Int. J. Syst. Evol. Microbiol.">
        <title>Complete genome sequence of Corynebacterium casei LMG S-19264T (=DSM 44701T), isolated from a smear-ripened cheese.</title>
        <authorList>
            <consortium name="US DOE Joint Genome Institute (JGI-PGF)"/>
            <person name="Walter F."/>
            <person name="Albersmeier A."/>
            <person name="Kalinowski J."/>
            <person name="Ruckert C."/>
        </authorList>
    </citation>
    <scope>NUCLEOTIDE SEQUENCE</scope>
    <source>
        <strain evidence="8">CGMCC 4.7679</strain>
    </source>
</reference>
<dbReference type="InterPro" id="IPR046531">
    <property type="entry name" value="DUF6596"/>
</dbReference>
<dbReference type="AlphaFoldDB" id="A0A8H9IYG7"/>
<dbReference type="PANTHER" id="PTHR47756:SF2">
    <property type="entry name" value="BLL6612 PROTEIN"/>
    <property type="match status" value="1"/>
</dbReference>
<evidence type="ECO:0000259" key="5">
    <source>
        <dbReference type="Pfam" id="PF04542"/>
    </source>
</evidence>
<dbReference type="GO" id="GO:0016987">
    <property type="term" value="F:sigma factor activity"/>
    <property type="evidence" value="ECO:0007669"/>
    <property type="project" value="UniProtKB-KW"/>
</dbReference>
<protein>
    <submittedName>
        <fullName evidence="8">RNA polymerase subunit sigma-24</fullName>
    </submittedName>
</protein>
<keyword evidence="2" id="KW-0805">Transcription regulation</keyword>
<dbReference type="InterPro" id="IPR013249">
    <property type="entry name" value="RNA_pol_sigma70_r4_t2"/>
</dbReference>
<dbReference type="RefSeq" id="WP_145935067.1">
    <property type="nucleotide sequence ID" value="NZ_BNAV01000012.1"/>
</dbReference>
<organism evidence="8 9">
    <name type="scientific">Amycolatopsis bartoniae</name>
    <dbReference type="NCBI Taxonomy" id="941986"/>
    <lineage>
        <taxon>Bacteria</taxon>
        <taxon>Bacillati</taxon>
        <taxon>Actinomycetota</taxon>
        <taxon>Actinomycetes</taxon>
        <taxon>Pseudonocardiales</taxon>
        <taxon>Pseudonocardiaceae</taxon>
        <taxon>Amycolatopsis</taxon>
    </lineage>
</organism>
<evidence type="ECO:0000256" key="4">
    <source>
        <dbReference type="ARBA" id="ARBA00023163"/>
    </source>
</evidence>
<dbReference type="Gene3D" id="1.10.1740.10">
    <property type="match status" value="1"/>
</dbReference>
<dbReference type="Proteomes" id="UP000658656">
    <property type="component" value="Unassembled WGS sequence"/>
</dbReference>
<keyword evidence="9" id="KW-1185">Reference proteome</keyword>
<name>A0A8H9IYG7_9PSEU</name>
<dbReference type="GO" id="GO:0003677">
    <property type="term" value="F:DNA binding"/>
    <property type="evidence" value="ECO:0007669"/>
    <property type="project" value="InterPro"/>
</dbReference>
<dbReference type="Gene3D" id="1.10.10.10">
    <property type="entry name" value="Winged helix-like DNA-binding domain superfamily/Winged helix DNA-binding domain"/>
    <property type="match status" value="1"/>
</dbReference>
<evidence type="ECO:0000313" key="8">
    <source>
        <dbReference type="EMBL" id="GHF77645.1"/>
    </source>
</evidence>
<dbReference type="EMBL" id="BNAV01000012">
    <property type="protein sequence ID" value="GHF77645.1"/>
    <property type="molecule type" value="Genomic_DNA"/>
</dbReference>
<dbReference type="GO" id="GO:0006352">
    <property type="term" value="P:DNA-templated transcription initiation"/>
    <property type="evidence" value="ECO:0007669"/>
    <property type="project" value="InterPro"/>
</dbReference>
<dbReference type="Pfam" id="PF04542">
    <property type="entry name" value="Sigma70_r2"/>
    <property type="match status" value="1"/>
</dbReference>